<feature type="domain" description="Zn(2)-C6 fungal-type" evidence="5">
    <location>
        <begin position="124"/>
        <end position="155"/>
    </location>
</feature>
<feature type="region of interest" description="Disordered" evidence="4">
    <location>
        <begin position="754"/>
        <end position="814"/>
    </location>
</feature>
<evidence type="ECO:0000313" key="7">
    <source>
        <dbReference type="Proteomes" id="UP000030651"/>
    </source>
</evidence>
<feature type="compositionally biased region" description="Polar residues" evidence="4">
    <location>
        <begin position="791"/>
        <end position="802"/>
    </location>
</feature>
<accession>W3X270</accession>
<dbReference type="AlphaFoldDB" id="W3X270"/>
<reference evidence="7" key="1">
    <citation type="journal article" date="2015" name="BMC Genomics">
        <title>Genomic and transcriptomic analysis of the endophytic fungus Pestalotiopsis fici reveals its lifestyle and high potential for synthesis of natural products.</title>
        <authorList>
            <person name="Wang X."/>
            <person name="Zhang X."/>
            <person name="Liu L."/>
            <person name="Xiang M."/>
            <person name="Wang W."/>
            <person name="Sun X."/>
            <person name="Che Y."/>
            <person name="Guo L."/>
            <person name="Liu G."/>
            <person name="Guo L."/>
            <person name="Wang C."/>
            <person name="Yin W.B."/>
            <person name="Stadler M."/>
            <person name="Zhang X."/>
            <person name="Liu X."/>
        </authorList>
    </citation>
    <scope>NUCLEOTIDE SEQUENCE [LARGE SCALE GENOMIC DNA]</scope>
    <source>
        <strain evidence="7">W106-1 / CGMCC3.15140</strain>
    </source>
</reference>
<dbReference type="Pfam" id="PF04082">
    <property type="entry name" value="Fungal_trans"/>
    <property type="match status" value="1"/>
</dbReference>
<keyword evidence="3" id="KW-0175">Coiled coil</keyword>
<keyword evidence="7" id="KW-1185">Reference proteome</keyword>
<dbReference type="SMART" id="SM00906">
    <property type="entry name" value="Fungal_trans"/>
    <property type="match status" value="1"/>
</dbReference>
<dbReference type="KEGG" id="pfy:PFICI_09104"/>
<feature type="coiled-coil region" evidence="3">
    <location>
        <begin position="162"/>
        <end position="189"/>
    </location>
</feature>
<dbReference type="GO" id="GO:0003677">
    <property type="term" value="F:DNA binding"/>
    <property type="evidence" value="ECO:0007669"/>
    <property type="project" value="InterPro"/>
</dbReference>
<keyword evidence="2" id="KW-0539">Nucleus</keyword>
<dbReference type="PANTHER" id="PTHR46910:SF1">
    <property type="entry name" value="MISCELLANEOUS ZN(II)2CYS6 TRANSCRIPTION FACTOR (EUROFUNG)-RELATED"/>
    <property type="match status" value="1"/>
</dbReference>
<evidence type="ECO:0000256" key="3">
    <source>
        <dbReference type="SAM" id="Coils"/>
    </source>
</evidence>
<dbReference type="InterPro" id="IPR007219">
    <property type="entry name" value="XnlR_reg_dom"/>
</dbReference>
<feature type="compositionally biased region" description="Low complexity" evidence="4">
    <location>
        <begin position="15"/>
        <end position="35"/>
    </location>
</feature>
<feature type="region of interest" description="Disordered" evidence="4">
    <location>
        <begin position="1"/>
        <end position="41"/>
    </location>
</feature>
<dbReference type="InterPro" id="IPR050987">
    <property type="entry name" value="AtrR-like"/>
</dbReference>
<dbReference type="PANTHER" id="PTHR46910">
    <property type="entry name" value="TRANSCRIPTION FACTOR PDR1"/>
    <property type="match status" value="1"/>
</dbReference>
<protein>
    <recommendedName>
        <fullName evidence="5">Zn(2)-C6 fungal-type domain-containing protein</fullName>
    </recommendedName>
</protein>
<dbReference type="GO" id="GO:0000981">
    <property type="term" value="F:DNA-binding transcription factor activity, RNA polymerase II-specific"/>
    <property type="evidence" value="ECO:0007669"/>
    <property type="project" value="InterPro"/>
</dbReference>
<dbReference type="GeneID" id="19274117"/>
<dbReference type="Gene3D" id="4.10.240.10">
    <property type="entry name" value="Zn(2)-C6 fungal-type DNA-binding domain"/>
    <property type="match status" value="1"/>
</dbReference>
<dbReference type="GO" id="GO:0006351">
    <property type="term" value="P:DNA-templated transcription"/>
    <property type="evidence" value="ECO:0007669"/>
    <property type="project" value="InterPro"/>
</dbReference>
<dbReference type="EMBL" id="KI912114">
    <property type="protein sequence ID" value="ETS79251.1"/>
    <property type="molecule type" value="Genomic_DNA"/>
</dbReference>
<gene>
    <name evidence="6" type="ORF">PFICI_09104</name>
</gene>
<dbReference type="SUPFAM" id="SSF57701">
    <property type="entry name" value="Zn2/Cys6 DNA-binding domain"/>
    <property type="match status" value="1"/>
</dbReference>
<evidence type="ECO:0000256" key="1">
    <source>
        <dbReference type="ARBA" id="ARBA00022723"/>
    </source>
</evidence>
<evidence type="ECO:0000256" key="4">
    <source>
        <dbReference type="SAM" id="MobiDB-lite"/>
    </source>
</evidence>
<evidence type="ECO:0000256" key="2">
    <source>
        <dbReference type="ARBA" id="ARBA00023242"/>
    </source>
</evidence>
<keyword evidence="1" id="KW-0479">Metal-binding</keyword>
<dbReference type="SMART" id="SM00066">
    <property type="entry name" value="GAL4"/>
    <property type="match status" value="1"/>
</dbReference>
<dbReference type="GO" id="GO:0008270">
    <property type="term" value="F:zinc ion binding"/>
    <property type="evidence" value="ECO:0007669"/>
    <property type="project" value="InterPro"/>
</dbReference>
<dbReference type="Proteomes" id="UP000030651">
    <property type="component" value="Unassembled WGS sequence"/>
</dbReference>
<sequence length="822" mass="90180">MATSSHNPFPRSPNPSTRSYDSSSVSSATSPKPSTQYLGSLMGTSSTRANIVHAPQPIGIPPLPSATQSVFQPYTPMTGNSIMGRDSLPSNDSVAGTPGLSNAQLSANVQAQKRAYRQRRKDPSCDACRERKVKCDATETTSCSECSSRNVKCQFTKETNRRMSSIKQVQDLEKQIERVRRENSSLRRMLSERDGQMDIDMEGADHLPVPIPEINSNPKQRKRAAPNHDPARERANFRNFSKGLFKPPMPYRQPPSSILFDPPLPQLPPKPATTALLHSYYGALHVMMPLLHWPTLQHDVEELYQPGGIQRAPKSWLSLFFAVLAVGSLFSTDPHPDRTYRAAEFLEVSRTMTDPWNNDFDLDSVRASLLTFISLQELNLKSAAWTWLGGVVRAAQDLGLHLETGTRSRLDADMRRRVWWAIYIVDRMTALELGRPALIHDSDCDVALPEPIDDHFLSPEGPVHPVNVEPLTHSLHVIINVVRSIPAITQASATTPIAPTRLSTFDAHFIACQRAFPAACDPSSNLPIPPHMLMPLAYLLNTRLLLHRNNLSPACPPGVRTVAIEQCTHTSIETALLIGRTNASLADTANTLLTQHVFRSALFLILTGHNEYAATCVRALKSIDARRDVAIPCGRFISFFVSIVSSKRSEFAAYYPRSIPVQGYQHQPPSSQAIQDRLLADEELLTYVSADLQAGSETSWIWAGAERDAAITSAPAGGGLTRVENRTGLVQEELQDWGGWDRLDGLLRGAPTGPWPAAPTYTSPAPHQSLPPALPPTLPPIKMEASPSVPRPSTTGPESAGNSPVPGAAKRNTERISIANII</sequence>
<organism evidence="6 7">
    <name type="scientific">Pestalotiopsis fici (strain W106-1 / CGMCC3.15140)</name>
    <dbReference type="NCBI Taxonomy" id="1229662"/>
    <lineage>
        <taxon>Eukaryota</taxon>
        <taxon>Fungi</taxon>
        <taxon>Dikarya</taxon>
        <taxon>Ascomycota</taxon>
        <taxon>Pezizomycotina</taxon>
        <taxon>Sordariomycetes</taxon>
        <taxon>Xylariomycetidae</taxon>
        <taxon>Amphisphaeriales</taxon>
        <taxon>Sporocadaceae</taxon>
        <taxon>Pestalotiopsis</taxon>
    </lineage>
</organism>
<dbReference type="PROSITE" id="PS00463">
    <property type="entry name" value="ZN2_CY6_FUNGAL_1"/>
    <property type="match status" value="1"/>
</dbReference>
<dbReference type="OMA" id="CIHSVLP"/>
<dbReference type="InterPro" id="IPR001138">
    <property type="entry name" value="Zn2Cys6_DnaBD"/>
</dbReference>
<feature type="region of interest" description="Disordered" evidence="4">
    <location>
        <begin position="203"/>
        <end position="234"/>
    </location>
</feature>
<dbReference type="CDD" id="cd12148">
    <property type="entry name" value="fungal_TF_MHR"/>
    <property type="match status" value="1"/>
</dbReference>
<dbReference type="RefSeq" id="XP_007835876.1">
    <property type="nucleotide sequence ID" value="XM_007837685.1"/>
</dbReference>
<dbReference type="OrthoDB" id="2110361at2759"/>
<dbReference type="CDD" id="cd00067">
    <property type="entry name" value="GAL4"/>
    <property type="match status" value="1"/>
</dbReference>
<dbReference type="Pfam" id="PF00172">
    <property type="entry name" value="Zn_clus"/>
    <property type="match status" value="1"/>
</dbReference>
<name>W3X270_PESFW</name>
<dbReference type="eggNOG" id="ENOG502QTAC">
    <property type="taxonomic scope" value="Eukaryota"/>
</dbReference>
<dbReference type="PROSITE" id="PS50048">
    <property type="entry name" value="ZN2_CY6_FUNGAL_2"/>
    <property type="match status" value="1"/>
</dbReference>
<evidence type="ECO:0000259" key="5">
    <source>
        <dbReference type="PROSITE" id="PS50048"/>
    </source>
</evidence>
<dbReference type="HOGENOM" id="CLU_007604_0_0_1"/>
<dbReference type="InParanoid" id="W3X270"/>
<evidence type="ECO:0000313" key="6">
    <source>
        <dbReference type="EMBL" id="ETS79251.1"/>
    </source>
</evidence>
<proteinExistence type="predicted"/>
<dbReference type="InterPro" id="IPR036864">
    <property type="entry name" value="Zn2-C6_fun-type_DNA-bd_sf"/>
</dbReference>